<dbReference type="GeneID" id="97181078"/>
<dbReference type="SMART" id="SM01232">
    <property type="entry name" value="H2TH"/>
    <property type="match status" value="1"/>
</dbReference>
<evidence type="ECO:0000313" key="11">
    <source>
        <dbReference type="EMBL" id="SPZ85601.1"/>
    </source>
</evidence>
<dbReference type="InterPro" id="IPR010979">
    <property type="entry name" value="Ribosomal_uS13-like_H2TH"/>
</dbReference>
<feature type="domain" description="Formamidopyrimidine-DNA glycosylase catalytic" evidence="10">
    <location>
        <begin position="2"/>
        <end position="111"/>
    </location>
</feature>
<evidence type="ECO:0000256" key="6">
    <source>
        <dbReference type="ARBA" id="ARBA00023204"/>
    </source>
</evidence>
<proteinExistence type="inferred from homology"/>
<keyword evidence="9 11" id="KW-0326">Glycosidase</keyword>
<dbReference type="GO" id="GO:0008270">
    <property type="term" value="F:zinc ion binding"/>
    <property type="evidence" value="ECO:0007669"/>
    <property type="project" value="InterPro"/>
</dbReference>
<dbReference type="Gene3D" id="3.20.190.10">
    <property type="entry name" value="MutM-like, N-terminal"/>
    <property type="match status" value="1"/>
</dbReference>
<dbReference type="PANTHER" id="PTHR22993">
    <property type="entry name" value="FORMAMIDOPYRIMIDINE-DNA GLYCOSYLASE"/>
    <property type="match status" value="1"/>
</dbReference>
<dbReference type="GO" id="GO:0016829">
    <property type="term" value="F:lyase activity"/>
    <property type="evidence" value="ECO:0007669"/>
    <property type="project" value="UniProtKB-KW"/>
</dbReference>
<comment type="similarity">
    <text evidence="2">Belongs to the FPG family.</text>
</comment>
<dbReference type="SUPFAM" id="SSF46946">
    <property type="entry name" value="S13-like H2TH domain"/>
    <property type="match status" value="1"/>
</dbReference>
<evidence type="ECO:0000256" key="7">
    <source>
        <dbReference type="ARBA" id="ARBA00023239"/>
    </source>
</evidence>
<evidence type="ECO:0000256" key="8">
    <source>
        <dbReference type="ARBA" id="ARBA00023268"/>
    </source>
</evidence>
<dbReference type="InterPro" id="IPR035937">
    <property type="entry name" value="FPG_N"/>
</dbReference>
<keyword evidence="5" id="KW-0238">DNA-binding</keyword>
<dbReference type="RefSeq" id="WP_112374595.1">
    <property type="nucleotide sequence ID" value="NZ_CP069793.1"/>
</dbReference>
<dbReference type="PANTHER" id="PTHR22993:SF9">
    <property type="entry name" value="FORMAMIDOPYRIMIDINE-DNA GLYCOSYLASE"/>
    <property type="match status" value="1"/>
</dbReference>
<evidence type="ECO:0000256" key="4">
    <source>
        <dbReference type="ARBA" id="ARBA00022801"/>
    </source>
</evidence>
<accession>A0A2X2IZM1</accession>
<evidence type="ECO:0000256" key="9">
    <source>
        <dbReference type="ARBA" id="ARBA00023295"/>
    </source>
</evidence>
<dbReference type="GO" id="GO:0006284">
    <property type="term" value="P:base-excision repair"/>
    <property type="evidence" value="ECO:0007669"/>
    <property type="project" value="InterPro"/>
</dbReference>
<dbReference type="SMART" id="SM00898">
    <property type="entry name" value="Fapy_DNA_glyco"/>
    <property type="match status" value="1"/>
</dbReference>
<evidence type="ECO:0000313" key="12">
    <source>
        <dbReference type="Proteomes" id="UP000251241"/>
    </source>
</evidence>
<evidence type="ECO:0000256" key="3">
    <source>
        <dbReference type="ARBA" id="ARBA00022763"/>
    </source>
</evidence>
<reference evidence="11 12" key="1">
    <citation type="submission" date="2018-06" db="EMBL/GenBank/DDBJ databases">
        <authorList>
            <consortium name="Pathogen Informatics"/>
            <person name="Doyle S."/>
        </authorList>
    </citation>
    <scope>NUCLEOTIDE SEQUENCE [LARGE SCALE GENOMIC DNA]</scope>
    <source>
        <strain evidence="11 12">NCTC11343</strain>
    </source>
</reference>
<dbReference type="GO" id="GO:0034039">
    <property type="term" value="F:8-oxo-7,8-dihydroguanine DNA N-glycosylase activity"/>
    <property type="evidence" value="ECO:0007669"/>
    <property type="project" value="TreeGrafter"/>
</dbReference>
<evidence type="ECO:0000259" key="10">
    <source>
        <dbReference type="PROSITE" id="PS51068"/>
    </source>
</evidence>
<dbReference type="Proteomes" id="UP000251241">
    <property type="component" value="Unassembled WGS sequence"/>
</dbReference>
<dbReference type="PROSITE" id="PS51068">
    <property type="entry name" value="FPG_CAT"/>
    <property type="match status" value="1"/>
</dbReference>
<dbReference type="Gene3D" id="1.10.8.50">
    <property type="match status" value="1"/>
</dbReference>
<dbReference type="InterPro" id="IPR015886">
    <property type="entry name" value="H2TH_FPG"/>
</dbReference>
<dbReference type="Pfam" id="PF06831">
    <property type="entry name" value="H2TH"/>
    <property type="match status" value="1"/>
</dbReference>
<dbReference type="GO" id="GO:0003684">
    <property type="term" value="F:damaged DNA binding"/>
    <property type="evidence" value="ECO:0007669"/>
    <property type="project" value="InterPro"/>
</dbReference>
<keyword evidence="8" id="KW-0511">Multifunctional enzyme</keyword>
<dbReference type="GO" id="GO:0003906">
    <property type="term" value="F:DNA-(apurinic or apyrimidinic site) endonuclease activity"/>
    <property type="evidence" value="ECO:0007669"/>
    <property type="project" value="InterPro"/>
</dbReference>
<sequence>MPELPDLQAFSKNLTKMLKGKVLEKAAIHNKQKTKVSLNDLQTLEGKKLIKVYREGKRLFFDFGKDAILSIHLMLHGKLVYSEGENPKYALVSMKFKDGGTLSVTDFQKMAHIELNPEHTNVMDALSEKLTPKLLSELLQSSKAKIKTLLMDQNVIGGIGNAYADEILYEAGISPLSISNKIPEKQVQHLAKAIKEVLENAEQQILKEHPEIINGEIRDFMKVHNKKAKVDGKGHEILQTKISGRTTYYTEQQKVFE</sequence>
<dbReference type="InterPro" id="IPR012319">
    <property type="entry name" value="FPG_cat"/>
</dbReference>
<evidence type="ECO:0000256" key="5">
    <source>
        <dbReference type="ARBA" id="ARBA00023125"/>
    </source>
</evidence>
<comment type="catalytic activity">
    <reaction evidence="1">
        <text>Hydrolysis of DNA containing ring-opened 7-methylguanine residues, releasing 2,6-diamino-4-hydroxy-5-(N-methyl)formamidopyrimidine.</text>
        <dbReference type="EC" id="3.2.2.23"/>
    </reaction>
</comment>
<name>A0A2X2IZM1_SPHMU</name>
<keyword evidence="7" id="KW-0456">Lyase</keyword>
<keyword evidence="3" id="KW-0227">DNA damage</keyword>
<protein>
    <submittedName>
        <fullName evidence="11">Formamidopyrimidine-DNA glycosylase</fullName>
        <ecNumber evidence="11">3.2.2.23</ecNumber>
    </submittedName>
</protein>
<evidence type="ECO:0000256" key="2">
    <source>
        <dbReference type="ARBA" id="ARBA00009409"/>
    </source>
</evidence>
<dbReference type="Pfam" id="PF01149">
    <property type="entry name" value="Fapy_DNA_glyco"/>
    <property type="match status" value="1"/>
</dbReference>
<dbReference type="EMBL" id="UAUU01000008">
    <property type="protein sequence ID" value="SPZ85601.1"/>
    <property type="molecule type" value="Genomic_DNA"/>
</dbReference>
<gene>
    <name evidence="11" type="primary">mutM</name>
    <name evidence="11" type="ORF">NCTC11343_02163</name>
</gene>
<dbReference type="SUPFAM" id="SSF81624">
    <property type="entry name" value="N-terminal domain of MutM-like DNA repair proteins"/>
    <property type="match status" value="1"/>
</dbReference>
<evidence type="ECO:0000256" key="1">
    <source>
        <dbReference type="ARBA" id="ARBA00001668"/>
    </source>
</evidence>
<dbReference type="AlphaFoldDB" id="A0A2X2IZM1"/>
<keyword evidence="6" id="KW-0234">DNA repair</keyword>
<keyword evidence="4 11" id="KW-0378">Hydrolase</keyword>
<dbReference type="EC" id="3.2.2.23" evidence="11"/>
<organism evidence="11 12">
    <name type="scientific">Sphingobacterium multivorum</name>
    <dbReference type="NCBI Taxonomy" id="28454"/>
    <lineage>
        <taxon>Bacteria</taxon>
        <taxon>Pseudomonadati</taxon>
        <taxon>Bacteroidota</taxon>
        <taxon>Sphingobacteriia</taxon>
        <taxon>Sphingobacteriales</taxon>
        <taxon>Sphingobacteriaceae</taxon>
        <taxon>Sphingobacterium</taxon>
    </lineage>
</organism>